<comment type="caution">
    <text evidence="1">The sequence shown here is derived from an EMBL/GenBank/DDBJ whole genome shotgun (WGS) entry which is preliminary data.</text>
</comment>
<evidence type="ECO:0000313" key="2">
    <source>
        <dbReference type="Proteomes" id="UP000019678"/>
    </source>
</evidence>
<dbReference type="EMBL" id="ASRX01000107">
    <property type="protein sequence ID" value="EYF00522.1"/>
    <property type="molecule type" value="Genomic_DNA"/>
</dbReference>
<name>A0A017SUT6_9BACT</name>
<organism evidence="1 2">
    <name type="scientific">Chondromyces apiculatus DSM 436</name>
    <dbReference type="NCBI Taxonomy" id="1192034"/>
    <lineage>
        <taxon>Bacteria</taxon>
        <taxon>Pseudomonadati</taxon>
        <taxon>Myxococcota</taxon>
        <taxon>Polyangia</taxon>
        <taxon>Polyangiales</taxon>
        <taxon>Polyangiaceae</taxon>
        <taxon>Chondromyces</taxon>
    </lineage>
</organism>
<dbReference type="AlphaFoldDB" id="A0A017SUT6"/>
<protein>
    <submittedName>
        <fullName evidence="1">Uncharacterized protein</fullName>
    </submittedName>
</protein>
<reference evidence="1 2" key="1">
    <citation type="submission" date="2013-05" db="EMBL/GenBank/DDBJ databases">
        <title>Genome assembly of Chondromyces apiculatus DSM 436.</title>
        <authorList>
            <person name="Sharma G."/>
            <person name="Khatri I."/>
            <person name="Kaur C."/>
            <person name="Mayilraj S."/>
            <person name="Subramanian S."/>
        </authorList>
    </citation>
    <scope>NUCLEOTIDE SEQUENCE [LARGE SCALE GENOMIC DNA]</scope>
    <source>
        <strain evidence="1 2">DSM 436</strain>
    </source>
</reference>
<dbReference type="Proteomes" id="UP000019678">
    <property type="component" value="Unassembled WGS sequence"/>
</dbReference>
<dbReference type="RefSeq" id="WP_044251075.1">
    <property type="nucleotide sequence ID" value="NZ_ASRX01000107.1"/>
</dbReference>
<sequence>MVTNRVGDNAPTAAALAALVTQLGHVVTQLQAFGVILTSEERRRLLNARLEADPMVQRVHDLAVKHGLALQDIPLAGMMNDLDLRTRLHPLSDLFRSGLALAEHTQAQAESEMWEAFFGYYRVLTRMAEQNPKLALELKPVTDFMARRRPPLRGAPAKGISAS</sequence>
<gene>
    <name evidence="1" type="ORF">CAP_0504</name>
</gene>
<proteinExistence type="predicted"/>
<dbReference type="OrthoDB" id="5533205at2"/>
<keyword evidence="2" id="KW-1185">Reference proteome</keyword>
<evidence type="ECO:0000313" key="1">
    <source>
        <dbReference type="EMBL" id="EYF00522.1"/>
    </source>
</evidence>
<accession>A0A017SUT6</accession>